<gene>
    <name evidence="2" type="ORF">B0T18DRAFT_328809</name>
</gene>
<dbReference type="PANTHER" id="PTHR31606:SF1">
    <property type="entry name" value="WW DOMAIN BINDING PROTEIN 2, ISOFORM E"/>
    <property type="match status" value="1"/>
</dbReference>
<dbReference type="GO" id="GO:0031490">
    <property type="term" value="F:chromatin DNA binding"/>
    <property type="evidence" value="ECO:0007669"/>
    <property type="project" value="TreeGrafter"/>
</dbReference>
<dbReference type="AlphaFoldDB" id="A0AA40K243"/>
<keyword evidence="3" id="KW-1185">Reference proteome</keyword>
<feature type="compositionally biased region" description="Pro residues" evidence="1">
    <location>
        <begin position="210"/>
        <end position="221"/>
    </location>
</feature>
<dbReference type="GO" id="GO:0005634">
    <property type="term" value="C:nucleus"/>
    <property type="evidence" value="ECO:0007669"/>
    <property type="project" value="TreeGrafter"/>
</dbReference>
<reference evidence="2" key="1">
    <citation type="submission" date="2023-06" db="EMBL/GenBank/DDBJ databases">
        <title>Genome-scale phylogeny and comparative genomics of the fungal order Sordariales.</title>
        <authorList>
            <consortium name="Lawrence Berkeley National Laboratory"/>
            <person name="Hensen N."/>
            <person name="Bonometti L."/>
            <person name="Westerberg I."/>
            <person name="Brannstrom I.O."/>
            <person name="Guillou S."/>
            <person name="Cros-Aarteil S."/>
            <person name="Calhoun S."/>
            <person name="Haridas S."/>
            <person name="Kuo A."/>
            <person name="Mondo S."/>
            <person name="Pangilinan J."/>
            <person name="Riley R."/>
            <person name="LaButti K."/>
            <person name="Andreopoulos B."/>
            <person name="Lipzen A."/>
            <person name="Chen C."/>
            <person name="Yanf M."/>
            <person name="Daum C."/>
            <person name="Ng V."/>
            <person name="Clum A."/>
            <person name="Steindorff A."/>
            <person name="Ohm R."/>
            <person name="Martin F."/>
            <person name="Silar P."/>
            <person name="Natvig D."/>
            <person name="Lalanne C."/>
            <person name="Gautier V."/>
            <person name="Ament-velasquez S.L."/>
            <person name="Kruys A."/>
            <person name="Hutchinson M.I."/>
            <person name="Powell A.J."/>
            <person name="Barry K."/>
            <person name="Miller A.N."/>
            <person name="Grigoriev I.V."/>
            <person name="Debuchy R."/>
            <person name="Gladieux P."/>
            <person name="Thoren M.H."/>
            <person name="Johannesson H."/>
        </authorList>
    </citation>
    <scope>NUCLEOTIDE SEQUENCE</scope>
    <source>
        <strain evidence="2">SMH3187-1</strain>
    </source>
</reference>
<comment type="caution">
    <text evidence="2">The sequence shown here is derived from an EMBL/GenBank/DDBJ whole genome shotgun (WGS) entry which is preliminary data.</text>
</comment>
<dbReference type="CDD" id="cd13214">
    <property type="entry name" value="PH-GRAM_WBP2"/>
    <property type="match status" value="1"/>
</dbReference>
<accession>A0AA40K243</accession>
<dbReference type="InterPro" id="IPR044852">
    <property type="entry name" value="WBP2-like"/>
</dbReference>
<dbReference type="Proteomes" id="UP001172155">
    <property type="component" value="Unassembled WGS sequence"/>
</dbReference>
<dbReference type="EMBL" id="JAUKUD010000005">
    <property type="protein sequence ID" value="KAK0743158.1"/>
    <property type="molecule type" value="Genomic_DNA"/>
</dbReference>
<evidence type="ECO:0000313" key="3">
    <source>
        <dbReference type="Proteomes" id="UP001172155"/>
    </source>
</evidence>
<feature type="compositionally biased region" description="Basic and acidic residues" evidence="1">
    <location>
        <begin position="234"/>
        <end position="245"/>
    </location>
</feature>
<dbReference type="GO" id="GO:0003713">
    <property type="term" value="F:transcription coactivator activity"/>
    <property type="evidence" value="ECO:0007669"/>
    <property type="project" value="InterPro"/>
</dbReference>
<evidence type="ECO:0000256" key="1">
    <source>
        <dbReference type="SAM" id="MobiDB-lite"/>
    </source>
</evidence>
<name>A0AA40K243_9PEZI</name>
<feature type="region of interest" description="Disordered" evidence="1">
    <location>
        <begin position="169"/>
        <end position="245"/>
    </location>
</feature>
<dbReference type="SUPFAM" id="SSF50729">
    <property type="entry name" value="PH domain-like"/>
    <property type="match status" value="1"/>
</dbReference>
<evidence type="ECO:0008006" key="4">
    <source>
        <dbReference type="Google" id="ProtNLM"/>
    </source>
</evidence>
<dbReference type="PANTHER" id="PTHR31606">
    <property type="entry name" value="WW DOMAIN BINDING PROTEIN 2, ISOFORM E"/>
    <property type="match status" value="1"/>
</dbReference>
<organism evidence="2 3">
    <name type="scientific">Schizothecium vesticola</name>
    <dbReference type="NCBI Taxonomy" id="314040"/>
    <lineage>
        <taxon>Eukaryota</taxon>
        <taxon>Fungi</taxon>
        <taxon>Dikarya</taxon>
        <taxon>Ascomycota</taxon>
        <taxon>Pezizomycotina</taxon>
        <taxon>Sordariomycetes</taxon>
        <taxon>Sordariomycetidae</taxon>
        <taxon>Sordariales</taxon>
        <taxon>Schizotheciaceae</taxon>
        <taxon>Schizothecium</taxon>
    </lineage>
</organism>
<proteinExistence type="predicted"/>
<protein>
    <recommendedName>
        <fullName evidence="4">WW domain-containing protein</fullName>
    </recommendedName>
</protein>
<sequence length="245" mass="27708">MADTFLAEQSTWQMAQRIRTDEKDSWVMLTRDGKIVPIADEKILYTSRTRVSLDLSTPKELSVDEPFGIKSSDGLVYITNERVIYLPANPTEAFRSFFTPILNITDTHVYSSWIGPWSWSGIVKPVPGGGIPMGIPRIELKFTFKEGGHHDFQNKYEWLKERLHHARELGMNPGHNFEPPPPYDPEAAGPSSGANATDEAEVDVEAQSQPPQPTPDEPPPDYLEAQTQAINIQYEERTRSEAERR</sequence>
<evidence type="ECO:0000313" key="2">
    <source>
        <dbReference type="EMBL" id="KAK0743158.1"/>
    </source>
</evidence>